<comment type="similarity">
    <text evidence="5">Belongs to the class VI-like SAM-binding methyltransferase superfamily. Isoprenylcysteine carboxyl methyltransferase family.</text>
</comment>
<reference evidence="6" key="1">
    <citation type="journal article" date="2022" name="IScience">
        <title>Evolution of zygomycete secretomes and the origins of terrestrial fungal ecologies.</title>
        <authorList>
            <person name="Chang Y."/>
            <person name="Wang Y."/>
            <person name="Mondo S."/>
            <person name="Ahrendt S."/>
            <person name="Andreopoulos W."/>
            <person name="Barry K."/>
            <person name="Beard J."/>
            <person name="Benny G.L."/>
            <person name="Blankenship S."/>
            <person name="Bonito G."/>
            <person name="Cuomo C."/>
            <person name="Desiro A."/>
            <person name="Gervers K.A."/>
            <person name="Hundley H."/>
            <person name="Kuo A."/>
            <person name="LaButti K."/>
            <person name="Lang B.F."/>
            <person name="Lipzen A."/>
            <person name="O'Donnell K."/>
            <person name="Pangilinan J."/>
            <person name="Reynolds N."/>
            <person name="Sandor L."/>
            <person name="Smith M.E."/>
            <person name="Tsang A."/>
            <person name="Grigoriev I.V."/>
            <person name="Stajich J.E."/>
            <person name="Spatafora J.W."/>
        </authorList>
    </citation>
    <scope>NUCLEOTIDE SEQUENCE</scope>
    <source>
        <strain evidence="6">RSA 2281</strain>
    </source>
</reference>
<dbReference type="PANTHER" id="PTHR43847">
    <property type="entry name" value="BLL3993 PROTEIN"/>
    <property type="match status" value="1"/>
</dbReference>
<accession>A0AAD5KK28</accession>
<gene>
    <name evidence="6" type="ORF">BDA99DRAFT_533877</name>
</gene>
<keyword evidence="3 5" id="KW-1133">Transmembrane helix</keyword>
<keyword evidence="7" id="KW-1185">Reference proteome</keyword>
<dbReference type="Proteomes" id="UP001209540">
    <property type="component" value="Unassembled WGS sequence"/>
</dbReference>
<feature type="transmembrane region" description="Helical" evidence="5">
    <location>
        <begin position="91"/>
        <end position="111"/>
    </location>
</feature>
<evidence type="ECO:0000256" key="4">
    <source>
        <dbReference type="ARBA" id="ARBA00023136"/>
    </source>
</evidence>
<dbReference type="InterPro" id="IPR007269">
    <property type="entry name" value="ICMT_MeTrfase"/>
</dbReference>
<reference evidence="6" key="2">
    <citation type="submission" date="2023-02" db="EMBL/GenBank/DDBJ databases">
        <authorList>
            <consortium name="DOE Joint Genome Institute"/>
            <person name="Mondo S.J."/>
            <person name="Chang Y."/>
            <person name="Wang Y."/>
            <person name="Ahrendt S."/>
            <person name="Andreopoulos W."/>
            <person name="Barry K."/>
            <person name="Beard J."/>
            <person name="Benny G.L."/>
            <person name="Blankenship S."/>
            <person name="Bonito G."/>
            <person name="Cuomo C."/>
            <person name="Desiro A."/>
            <person name="Gervers K.A."/>
            <person name="Hundley H."/>
            <person name="Kuo A."/>
            <person name="LaButti K."/>
            <person name="Lang B.F."/>
            <person name="Lipzen A."/>
            <person name="O'Donnell K."/>
            <person name="Pangilinan J."/>
            <person name="Reynolds N."/>
            <person name="Sandor L."/>
            <person name="Smith M.W."/>
            <person name="Tsang A."/>
            <person name="Grigoriev I.V."/>
            <person name="Stajich J.E."/>
            <person name="Spatafora J.W."/>
        </authorList>
    </citation>
    <scope>NUCLEOTIDE SEQUENCE</scope>
    <source>
        <strain evidence="6">RSA 2281</strain>
    </source>
</reference>
<dbReference type="PANTHER" id="PTHR43847:SF1">
    <property type="entry name" value="BLL3993 PROTEIN"/>
    <property type="match status" value="1"/>
</dbReference>
<dbReference type="Pfam" id="PF04140">
    <property type="entry name" value="ICMT"/>
    <property type="match status" value="1"/>
</dbReference>
<evidence type="ECO:0000313" key="6">
    <source>
        <dbReference type="EMBL" id="KAI9273053.1"/>
    </source>
</evidence>
<comment type="caution">
    <text evidence="5">Lacks conserved residue(s) required for the propagation of feature annotation.</text>
</comment>
<name>A0AAD5KK28_9FUNG</name>
<dbReference type="EMBL" id="JAIXMP010000005">
    <property type="protein sequence ID" value="KAI9273053.1"/>
    <property type="molecule type" value="Genomic_DNA"/>
</dbReference>
<keyword evidence="5" id="KW-0808">Transferase</keyword>
<keyword evidence="2 5" id="KW-0812">Transmembrane</keyword>
<evidence type="ECO:0000256" key="5">
    <source>
        <dbReference type="RuleBase" id="RU362022"/>
    </source>
</evidence>
<keyword evidence="5" id="KW-0256">Endoplasmic reticulum</keyword>
<comment type="subcellular location">
    <subcellularLocation>
        <location evidence="5">Endoplasmic reticulum membrane</location>
        <topology evidence="5">Multi-pass membrane protein</topology>
    </subcellularLocation>
    <subcellularLocation>
        <location evidence="1">Membrane</location>
        <topology evidence="1">Multi-pass membrane protein</topology>
    </subcellularLocation>
</comment>
<dbReference type="EC" id="2.1.1.100" evidence="5"/>
<sequence>MSNLKEFRTTKNTKAIYCLFSCYDKLTNKKDQSNVLFYVEHRYESSRTTTSIQESGDDQGTSRLLLMVWILCGFVSPLVWLSINIGAAPGWIGWIGLGWILGGIILLRWTIFANAFYIRAIATMDDQYICTEGPYKVVRHPGYAAFLVGWLGFGLATCNWLAFLTTLVLTLYAYVKRILAEEQMMLLKFSMDYQQYVDESSRLIPFVF</sequence>
<comment type="catalytic activity">
    <reaction evidence="5">
        <text>[protein]-C-terminal S-[(2E,6E)-farnesyl]-L-cysteine + S-adenosyl-L-methionine = [protein]-C-terminal S-[(2E,6E)-farnesyl]-L-cysteine methyl ester + S-adenosyl-L-homocysteine</text>
        <dbReference type="Rhea" id="RHEA:21672"/>
        <dbReference type="Rhea" id="RHEA-COMP:12125"/>
        <dbReference type="Rhea" id="RHEA-COMP:12126"/>
        <dbReference type="ChEBI" id="CHEBI:57856"/>
        <dbReference type="ChEBI" id="CHEBI:59789"/>
        <dbReference type="ChEBI" id="CHEBI:90510"/>
        <dbReference type="ChEBI" id="CHEBI:90511"/>
        <dbReference type="EC" id="2.1.1.100"/>
    </reaction>
</comment>
<organism evidence="6 7">
    <name type="scientific">Phascolomyces articulosus</name>
    <dbReference type="NCBI Taxonomy" id="60185"/>
    <lineage>
        <taxon>Eukaryota</taxon>
        <taxon>Fungi</taxon>
        <taxon>Fungi incertae sedis</taxon>
        <taxon>Mucoromycota</taxon>
        <taxon>Mucoromycotina</taxon>
        <taxon>Mucoromycetes</taxon>
        <taxon>Mucorales</taxon>
        <taxon>Lichtheimiaceae</taxon>
        <taxon>Phascolomyces</taxon>
    </lineage>
</organism>
<evidence type="ECO:0000256" key="1">
    <source>
        <dbReference type="ARBA" id="ARBA00004141"/>
    </source>
</evidence>
<dbReference type="InterPro" id="IPR052527">
    <property type="entry name" value="Metal_cation-efflux_comp"/>
</dbReference>
<evidence type="ECO:0000256" key="3">
    <source>
        <dbReference type="ARBA" id="ARBA00022989"/>
    </source>
</evidence>
<dbReference type="AlphaFoldDB" id="A0AAD5KK28"/>
<proteinExistence type="inferred from homology"/>
<evidence type="ECO:0000313" key="7">
    <source>
        <dbReference type="Proteomes" id="UP001209540"/>
    </source>
</evidence>
<feature type="transmembrane region" description="Helical" evidence="5">
    <location>
        <begin position="143"/>
        <end position="175"/>
    </location>
</feature>
<keyword evidence="4 5" id="KW-0472">Membrane</keyword>
<evidence type="ECO:0000256" key="2">
    <source>
        <dbReference type="ARBA" id="ARBA00022692"/>
    </source>
</evidence>
<dbReference type="GO" id="GO:0032259">
    <property type="term" value="P:methylation"/>
    <property type="evidence" value="ECO:0007669"/>
    <property type="project" value="UniProtKB-KW"/>
</dbReference>
<feature type="transmembrane region" description="Helical" evidence="5">
    <location>
        <begin position="64"/>
        <end position="85"/>
    </location>
</feature>
<comment type="caution">
    <text evidence="6">The sequence shown here is derived from an EMBL/GenBank/DDBJ whole genome shotgun (WGS) entry which is preliminary data.</text>
</comment>
<dbReference type="GO" id="GO:0004671">
    <property type="term" value="F:protein C-terminal S-isoprenylcysteine carboxyl O-methyltransferase activity"/>
    <property type="evidence" value="ECO:0007669"/>
    <property type="project" value="UniProtKB-EC"/>
</dbReference>
<keyword evidence="5" id="KW-0489">Methyltransferase</keyword>
<dbReference type="GO" id="GO:0005789">
    <property type="term" value="C:endoplasmic reticulum membrane"/>
    <property type="evidence" value="ECO:0007669"/>
    <property type="project" value="UniProtKB-SubCell"/>
</dbReference>
<keyword evidence="5" id="KW-0949">S-adenosyl-L-methionine</keyword>
<dbReference type="Gene3D" id="1.20.120.1630">
    <property type="match status" value="1"/>
</dbReference>
<protein>
    <recommendedName>
        <fullName evidence="5">Protein-S-isoprenylcysteine O-methyltransferase</fullName>
        <ecNumber evidence="5">2.1.1.100</ecNumber>
    </recommendedName>
</protein>